<evidence type="ECO:0000313" key="1">
    <source>
        <dbReference type="Proteomes" id="UP000887565"/>
    </source>
</evidence>
<protein>
    <submittedName>
        <fullName evidence="2">Uncharacterized protein</fullName>
    </submittedName>
</protein>
<proteinExistence type="predicted"/>
<name>A0A915HSY9_ROMCU</name>
<organism evidence="1 2">
    <name type="scientific">Romanomermis culicivorax</name>
    <name type="common">Nematode worm</name>
    <dbReference type="NCBI Taxonomy" id="13658"/>
    <lineage>
        <taxon>Eukaryota</taxon>
        <taxon>Metazoa</taxon>
        <taxon>Ecdysozoa</taxon>
        <taxon>Nematoda</taxon>
        <taxon>Enoplea</taxon>
        <taxon>Dorylaimia</taxon>
        <taxon>Mermithida</taxon>
        <taxon>Mermithoidea</taxon>
        <taxon>Mermithidae</taxon>
        <taxon>Romanomermis</taxon>
    </lineage>
</organism>
<reference evidence="2" key="1">
    <citation type="submission" date="2022-11" db="UniProtKB">
        <authorList>
            <consortium name="WormBaseParasite"/>
        </authorList>
    </citation>
    <scope>IDENTIFICATION</scope>
</reference>
<accession>A0A915HSY9</accession>
<dbReference type="WBParaSite" id="nRc.2.0.1.t04874-RA">
    <property type="protein sequence ID" value="nRc.2.0.1.t04874-RA"/>
    <property type="gene ID" value="nRc.2.0.1.g04874"/>
</dbReference>
<dbReference type="Proteomes" id="UP000887565">
    <property type="component" value="Unplaced"/>
</dbReference>
<sequence>MENAIEDFGCRQKTLNETIIYEDLILISTTFEYFGAALDQIKPFMELYRKSDLLIQCPDPFLQSYLIILFICNFN</sequence>
<evidence type="ECO:0000313" key="2">
    <source>
        <dbReference type="WBParaSite" id="nRc.2.0.1.t04874-RA"/>
    </source>
</evidence>
<dbReference type="AlphaFoldDB" id="A0A915HSY9"/>
<keyword evidence="1" id="KW-1185">Reference proteome</keyword>